<protein>
    <recommendedName>
        <fullName evidence="5">FAD dependent oxidoreductase domain-containing protein</fullName>
    </recommendedName>
</protein>
<evidence type="ECO:0000256" key="4">
    <source>
        <dbReference type="SAM" id="Phobius"/>
    </source>
</evidence>
<dbReference type="InterPro" id="IPR050493">
    <property type="entry name" value="FAD-dep_Monooxygenase_BioMet"/>
</dbReference>
<reference evidence="6 7" key="1">
    <citation type="submission" date="2019-02" db="EMBL/GenBank/DDBJ databases">
        <title>Genome sequencing of the rare red list fungi Hericium alpestre (H. flagellum).</title>
        <authorList>
            <person name="Buettner E."/>
            <person name="Kellner H."/>
        </authorList>
    </citation>
    <scope>NUCLEOTIDE SEQUENCE [LARGE SCALE GENOMIC DNA]</scope>
    <source>
        <strain evidence="6 7">DSM 108284</strain>
    </source>
</reference>
<feature type="transmembrane region" description="Helical" evidence="4">
    <location>
        <begin position="12"/>
        <end position="31"/>
    </location>
</feature>
<dbReference type="GO" id="GO:0004497">
    <property type="term" value="F:monooxygenase activity"/>
    <property type="evidence" value="ECO:0007669"/>
    <property type="project" value="UniProtKB-KW"/>
</dbReference>
<organism evidence="6 7">
    <name type="scientific">Hericium alpestre</name>
    <dbReference type="NCBI Taxonomy" id="135208"/>
    <lineage>
        <taxon>Eukaryota</taxon>
        <taxon>Fungi</taxon>
        <taxon>Dikarya</taxon>
        <taxon>Basidiomycota</taxon>
        <taxon>Agaricomycotina</taxon>
        <taxon>Agaricomycetes</taxon>
        <taxon>Russulales</taxon>
        <taxon>Hericiaceae</taxon>
        <taxon>Hericium</taxon>
    </lineage>
</organism>
<dbReference type="OrthoDB" id="1878542at2759"/>
<evidence type="ECO:0000259" key="5">
    <source>
        <dbReference type="Pfam" id="PF01266"/>
    </source>
</evidence>
<sequence>MPHSTRRAALQLDFIIVGGGISGLATAYALASSGHKVRVFEAGRGLDRRAGGIRIPPNLTRILMEWGLAQQLQEKGSKYYGYMFYNRSIVRSTMLGKNDENDPQWLYGTCVYTSTLHAEDRIGDETLREFATAGSPMWAGTRQNALSYPIRQDKEYSVHFMLRQQLQDDDPEGWDAPLSPDLLTLDTCESRVKELRQHLKDVVRVRRRDRPAAKDWIDASERVILIGEAAHPVLLCGTHNCSAVVEDAAVLGSLFSRLRQQDQIEPLLYAYQDLRQYRADVLFSFDKLNRTVSQLPPGPERDERDQRLRMGQPKHEEIWDENALAIQWAGISEIWGVQRIRRRGRLVGALGPAARAVQVRRW</sequence>
<dbReference type="EMBL" id="SFCI01000468">
    <property type="protein sequence ID" value="TFY79624.1"/>
    <property type="molecule type" value="Genomic_DNA"/>
</dbReference>
<accession>A0A4Y9ZZJ9</accession>
<keyword evidence="4" id="KW-1133">Transmembrane helix</keyword>
<keyword evidence="4" id="KW-0472">Membrane</keyword>
<dbReference type="PANTHER" id="PTHR13789">
    <property type="entry name" value="MONOOXYGENASE"/>
    <property type="match status" value="1"/>
</dbReference>
<evidence type="ECO:0000256" key="2">
    <source>
        <dbReference type="ARBA" id="ARBA00023002"/>
    </source>
</evidence>
<keyword evidence="2" id="KW-0560">Oxidoreductase</keyword>
<evidence type="ECO:0000256" key="1">
    <source>
        <dbReference type="ARBA" id="ARBA00007992"/>
    </source>
</evidence>
<dbReference type="Gene3D" id="3.50.50.60">
    <property type="entry name" value="FAD/NAD(P)-binding domain"/>
    <property type="match status" value="2"/>
</dbReference>
<evidence type="ECO:0000313" key="7">
    <source>
        <dbReference type="Proteomes" id="UP000298061"/>
    </source>
</evidence>
<evidence type="ECO:0000256" key="3">
    <source>
        <dbReference type="ARBA" id="ARBA00023033"/>
    </source>
</evidence>
<name>A0A4Y9ZZJ9_9AGAM</name>
<dbReference type="Pfam" id="PF01266">
    <property type="entry name" value="DAO"/>
    <property type="match status" value="1"/>
</dbReference>
<dbReference type="PANTHER" id="PTHR13789:SF309">
    <property type="entry name" value="PUTATIVE (AFU_ORTHOLOGUE AFUA_6G14510)-RELATED"/>
    <property type="match status" value="1"/>
</dbReference>
<evidence type="ECO:0000313" key="6">
    <source>
        <dbReference type="EMBL" id="TFY79624.1"/>
    </source>
</evidence>
<keyword evidence="7" id="KW-1185">Reference proteome</keyword>
<keyword evidence="3" id="KW-0503">Monooxygenase</keyword>
<dbReference type="AlphaFoldDB" id="A0A4Y9ZZJ9"/>
<dbReference type="Proteomes" id="UP000298061">
    <property type="component" value="Unassembled WGS sequence"/>
</dbReference>
<dbReference type="SUPFAM" id="SSF51905">
    <property type="entry name" value="FAD/NAD(P)-binding domain"/>
    <property type="match status" value="1"/>
</dbReference>
<feature type="domain" description="FAD dependent oxidoreductase" evidence="5">
    <location>
        <begin position="13"/>
        <end position="46"/>
    </location>
</feature>
<dbReference type="STRING" id="135208.A0A4Y9ZZJ9"/>
<comment type="similarity">
    <text evidence="1">Belongs to the paxM FAD-dependent monooxygenase family.</text>
</comment>
<dbReference type="InterPro" id="IPR036188">
    <property type="entry name" value="FAD/NAD-bd_sf"/>
</dbReference>
<gene>
    <name evidence="6" type="ORF">EWM64_g4393</name>
</gene>
<proteinExistence type="inferred from homology"/>
<dbReference type="InterPro" id="IPR006076">
    <property type="entry name" value="FAD-dep_OxRdtase"/>
</dbReference>
<keyword evidence="4" id="KW-0812">Transmembrane</keyword>
<comment type="caution">
    <text evidence="6">The sequence shown here is derived from an EMBL/GenBank/DDBJ whole genome shotgun (WGS) entry which is preliminary data.</text>
</comment>